<keyword evidence="2" id="KW-0732">Signal</keyword>
<dbReference type="Proteomes" id="UP000730482">
    <property type="component" value="Unassembled WGS sequence"/>
</dbReference>
<keyword evidence="8" id="KW-1185">Reference proteome</keyword>
<reference evidence="7 8" key="1">
    <citation type="submission" date="2020-02" db="EMBL/GenBank/DDBJ databases">
        <title>Acidophilic actinobacteria isolated from forest soil.</title>
        <authorList>
            <person name="Golinska P."/>
        </authorList>
    </citation>
    <scope>NUCLEOTIDE SEQUENCE [LARGE SCALE GENOMIC DNA]</scope>
    <source>
        <strain evidence="7 8">NL8</strain>
    </source>
</reference>
<evidence type="ECO:0000256" key="3">
    <source>
        <dbReference type="ARBA" id="ARBA00022801"/>
    </source>
</evidence>
<dbReference type="PANTHER" id="PTHR42988">
    <property type="entry name" value="PHOSPHOHYDROLASE"/>
    <property type="match status" value="1"/>
</dbReference>
<evidence type="ECO:0000313" key="7">
    <source>
        <dbReference type="EMBL" id="MBS2546809.1"/>
    </source>
</evidence>
<dbReference type="SUPFAM" id="SSF49363">
    <property type="entry name" value="Purple acid phosphatase, N-terminal domain"/>
    <property type="match status" value="1"/>
</dbReference>
<name>A0ABS5KL96_9ACTN</name>
<accession>A0ABS5KL96</accession>
<evidence type="ECO:0000256" key="1">
    <source>
        <dbReference type="ARBA" id="ARBA00022723"/>
    </source>
</evidence>
<dbReference type="EMBL" id="JAAFYZ010000018">
    <property type="protein sequence ID" value="MBS2546809.1"/>
    <property type="molecule type" value="Genomic_DNA"/>
</dbReference>
<sequence length="525" mass="55055">MTDPAAQDCCGLTRRDLARLAAAGAGAGMVLPGLLPAPAAAAAAQGVFPQDLEMVTVTDTGFVLTWYTAAAPPPAIPYQPGQEPAAVACDGAVRYGTHPDRLDRLAVQRHGDTAYHQVEVDGLRPGATYYYQALSAGVPATPRMVPQLTFPAGGLVIPPNPTNGQLLAILAQLLSSGVVQSAAPGQVTTLVPPRGRHLFSLALANDLHIGETVSGLATADFPPGFSQVPGLPPYPEVMAESMIADAGRRGADVLLVAGDLSSAALPAELSGSKQLLDRFGRLTLAGRLDAGRYVVARGNHDQPKTGAGYQTCPVVGDTGYNDCLPTVYDLPQGRLTSTHLAGLRIIGLDTTTLNTPGGALDDAQFAELTETLADDRHCPTLVFGHHPVTDASAVSTIAGPAFDLARPDASRLQALYARTPGVFLHHAGHTHRNLRTTSPVAAGVDFLEVAATKEYPGGFALLKVYEGGYMANFYKSSSALARQWSQTTSGEYLGLYPAYTLGSATDRNHVANRDFTRLSAVHQQR</sequence>
<keyword evidence="4" id="KW-0408">Iron</keyword>
<organism evidence="7 8">
    <name type="scientific">Catenulispora pinistramenti</name>
    <dbReference type="NCBI Taxonomy" id="2705254"/>
    <lineage>
        <taxon>Bacteria</taxon>
        <taxon>Bacillati</taxon>
        <taxon>Actinomycetota</taxon>
        <taxon>Actinomycetes</taxon>
        <taxon>Catenulisporales</taxon>
        <taxon>Catenulisporaceae</taxon>
        <taxon>Catenulispora</taxon>
    </lineage>
</organism>
<evidence type="ECO:0000313" key="8">
    <source>
        <dbReference type="Proteomes" id="UP000730482"/>
    </source>
</evidence>
<proteinExistence type="inferred from homology"/>
<dbReference type="InterPro" id="IPR006311">
    <property type="entry name" value="TAT_signal"/>
</dbReference>
<dbReference type="RefSeq" id="WP_212008452.1">
    <property type="nucleotide sequence ID" value="NZ_JAAFYZ010000018.1"/>
</dbReference>
<dbReference type="SUPFAM" id="SSF56300">
    <property type="entry name" value="Metallo-dependent phosphatases"/>
    <property type="match status" value="1"/>
</dbReference>
<dbReference type="PANTHER" id="PTHR42988:SF2">
    <property type="entry name" value="CYCLIC NUCLEOTIDE PHOSPHODIESTERASE CBUA0032-RELATED"/>
    <property type="match status" value="1"/>
</dbReference>
<comment type="similarity">
    <text evidence="5">Belongs to the cyclic nucleotide phosphodiesterase class-III family.</text>
</comment>
<gene>
    <name evidence="7" type="ORF">KGQ19_08000</name>
</gene>
<dbReference type="PROSITE" id="PS51318">
    <property type="entry name" value="TAT"/>
    <property type="match status" value="1"/>
</dbReference>
<dbReference type="InterPro" id="IPR008963">
    <property type="entry name" value="Purple_acid_Pase-like_N"/>
</dbReference>
<evidence type="ECO:0000259" key="6">
    <source>
        <dbReference type="Pfam" id="PF00149"/>
    </source>
</evidence>
<protein>
    <submittedName>
        <fullName evidence="7">Metallophosphoesterase family protein</fullName>
    </submittedName>
</protein>
<evidence type="ECO:0000256" key="5">
    <source>
        <dbReference type="ARBA" id="ARBA00025742"/>
    </source>
</evidence>
<keyword evidence="1" id="KW-0479">Metal-binding</keyword>
<dbReference type="InterPro" id="IPR050884">
    <property type="entry name" value="CNP_phosphodiesterase-III"/>
</dbReference>
<dbReference type="Pfam" id="PF00149">
    <property type="entry name" value="Metallophos"/>
    <property type="match status" value="1"/>
</dbReference>
<dbReference type="InterPro" id="IPR004843">
    <property type="entry name" value="Calcineurin-like_PHP"/>
</dbReference>
<keyword evidence="3" id="KW-0378">Hydrolase</keyword>
<dbReference type="InterPro" id="IPR029052">
    <property type="entry name" value="Metallo-depent_PP-like"/>
</dbReference>
<feature type="domain" description="Calcineurin-like phosphoesterase" evidence="6">
    <location>
        <begin position="205"/>
        <end position="432"/>
    </location>
</feature>
<evidence type="ECO:0000256" key="4">
    <source>
        <dbReference type="ARBA" id="ARBA00023004"/>
    </source>
</evidence>
<dbReference type="Gene3D" id="3.60.21.10">
    <property type="match status" value="1"/>
</dbReference>
<evidence type="ECO:0000256" key="2">
    <source>
        <dbReference type="ARBA" id="ARBA00022729"/>
    </source>
</evidence>
<comment type="caution">
    <text evidence="7">The sequence shown here is derived from an EMBL/GenBank/DDBJ whole genome shotgun (WGS) entry which is preliminary data.</text>
</comment>